<dbReference type="Pfam" id="PF00130">
    <property type="entry name" value="C1_1"/>
    <property type="match status" value="1"/>
</dbReference>
<evidence type="ECO:0000256" key="5">
    <source>
        <dbReference type="ARBA" id="ARBA00022723"/>
    </source>
</evidence>
<feature type="compositionally biased region" description="Basic and acidic residues" evidence="10">
    <location>
        <begin position="1522"/>
        <end position="1534"/>
    </location>
</feature>
<dbReference type="InterPro" id="IPR046349">
    <property type="entry name" value="C1-like_sf"/>
</dbReference>
<dbReference type="Pfam" id="PF00621">
    <property type="entry name" value="RhoGEF"/>
    <property type="match status" value="1"/>
</dbReference>
<feature type="region of interest" description="Disordered" evidence="10">
    <location>
        <begin position="1367"/>
        <end position="1390"/>
    </location>
</feature>
<evidence type="ECO:0000256" key="10">
    <source>
        <dbReference type="SAM" id="MobiDB-lite"/>
    </source>
</evidence>
<gene>
    <name evidence="14" type="ORF">NDU88_005688</name>
</gene>
<dbReference type="SMART" id="SM00325">
    <property type="entry name" value="RhoGEF"/>
    <property type="match status" value="1"/>
</dbReference>
<dbReference type="Gene3D" id="1.20.900.10">
    <property type="entry name" value="Dbl homology (DH) domain"/>
    <property type="match status" value="1"/>
</dbReference>
<evidence type="ECO:0000256" key="1">
    <source>
        <dbReference type="ARBA" id="ARBA00004496"/>
    </source>
</evidence>
<evidence type="ECO:0008006" key="16">
    <source>
        <dbReference type="Google" id="ProtNLM"/>
    </source>
</evidence>
<feature type="compositionally biased region" description="Basic and acidic residues" evidence="10">
    <location>
        <begin position="400"/>
        <end position="422"/>
    </location>
</feature>
<evidence type="ECO:0000256" key="8">
    <source>
        <dbReference type="ARBA" id="ARBA00023054"/>
    </source>
</evidence>
<evidence type="ECO:0000259" key="12">
    <source>
        <dbReference type="PROSITE" id="PS50010"/>
    </source>
</evidence>
<accession>A0AAV7LA38</accession>
<feature type="region of interest" description="Disordered" evidence="10">
    <location>
        <begin position="374"/>
        <end position="422"/>
    </location>
</feature>
<evidence type="ECO:0000256" key="6">
    <source>
        <dbReference type="ARBA" id="ARBA00022771"/>
    </source>
</evidence>
<dbReference type="EMBL" id="JANPWB010000016">
    <property type="protein sequence ID" value="KAJ1085558.1"/>
    <property type="molecule type" value="Genomic_DNA"/>
</dbReference>
<dbReference type="PANTHER" id="PTHR47440">
    <property type="entry name" value="RIKEN CDNA A430078G23 GENE"/>
    <property type="match status" value="1"/>
</dbReference>
<proteinExistence type="predicted"/>
<keyword evidence="6" id="KW-0863">Zinc-finger</keyword>
<evidence type="ECO:0000256" key="4">
    <source>
        <dbReference type="ARBA" id="ARBA00022658"/>
    </source>
</evidence>
<sequence>MRLACSDCKPCSRQFASIPDPTCVEHDPISPSLIAEDEVFFASLAEEKDDSSLDFEDHATDVMSSAEDLNSMDPSLHGSEYYKDLGFLSAADAAVAQQMASRVTASFRLSDEANVSFADGAVIIACPTPLCCPLGFGEEGCNISHHEGLPQDGYISHEGLGGLEKDEALDDEGHKAFPDLVRSTSTSRRYSWESPLSPSDNSRRLSLDALEIDDFDYDSMLSMSPSQSLNLPGGGLEAWTQSTMVGSGDSNAGTRDLALCECGTDREDKDYDTGKRLRSKSVPATLDKICTQRMPHCLGSSCPVAEGIEAPPLEKAETDRVEPRHVLIVQQVLQELKEYHGAKQRNCSSEGSVESTQDLTWFEFLSNENLGSEKNDKVERGTRVKRRLSSLKSRVTGSWQKDKGKSKEQQKVKEKEKEPKERVKLVHGHHLVPGAFSSFTSCTLCGKLLVNKNGLQCLNCAVNTHKNCKTLLAECSGSTKPKQKDLQQRSSSTLPGSSHCSYQATSLKEQPRIPFLAPDGTPTLPRSHSMTISHRGHSQTSLNTTTASKIGQFTGEMDDVDASLFKQRITSDDAISLAPSTAESIFVEDAYFASLRSEIETDAQEFDAESWSCAVEQSFSKKQKKEVIKRQDVIYELMQTEMHHVRTLKIMVKVYSKAMREEQFSGSVIKSLFPCVDDLLEMHGQFLSRLKGRRKESLEEGSDCNYIIQKIGDVLVQQFSGEKGDRMKEKYGVFCSHHNEAVNSYKELLQQSKKFQNLIKKIGNSSIVRRLGVQECILLVTQRLTKYPVLLERVIQNTEAGTEDSEDLTQALSLIKDILFTVDATVNQREKVQRLREIVFKMDLKSFGKLKNGLMFRKDDMLRRQLIHDGMLYWKTASGRLKDILAVLLTDVLLLLQEKDQKYTFTYVDAKTPVISLQKLIVREVANEEKAMFLISASSVAEMYEIYTSSKEERNLWMGLIRGAVERCPDDEVSFPDERRIADDRFAKLKEYQERLSQKDDMIAQNLSDKLLIYSEMSELNGFEDSTQGTRALLLRGETSESLQGERILKCAVTEVENLQNLMFTHLGSLPIQTEESSGNSGSLKRAETFGGYDSLPTTGSRGGSFKKKVYAGEQRHREMRTQSSTSESQIQDPSAGTEVDRCLNETQCQSKKIHPSLEPELVQRIQTLTQLLFSLQAVISQQDSYIEIQRASSVDRERQYRAPNPRGNLLVEQEKQRNYEKQKEELANVHKLQNQLRHEQQRWERERERQQRERERTEAHLRQWEAQLQQDKQRVGQEQRALETHREEYQHDLERLREAQRAVEKEREQLEFRRKKRASTLSGPFSPDLVQGLSHSASFNGEGLSGAEAAVQHMVKLPGMVSASMSAADYSERPEVVRRDSGAMENRLGPKNEVPIHLLSATNQIQKPAAVQQQIPKKLATFTKGGKEKGPKSKASHRTDSSASVDLKQLLPSRLSGKDDGTLRNRRSASPSLVNMPFQQDLSGIPEPHPEALLSPPSLQRPSSSHALSLRVTSPPAQSPGDKDGNKEDVIFF</sequence>
<reference evidence="14" key="1">
    <citation type="journal article" date="2022" name="bioRxiv">
        <title>Sequencing and chromosome-scale assembly of the giantPleurodeles waltlgenome.</title>
        <authorList>
            <person name="Brown T."/>
            <person name="Elewa A."/>
            <person name="Iarovenko S."/>
            <person name="Subramanian E."/>
            <person name="Araus A.J."/>
            <person name="Petzold A."/>
            <person name="Susuki M."/>
            <person name="Suzuki K.-i.T."/>
            <person name="Hayashi T."/>
            <person name="Toyoda A."/>
            <person name="Oliveira C."/>
            <person name="Osipova E."/>
            <person name="Leigh N.D."/>
            <person name="Simon A."/>
            <person name="Yun M.H."/>
        </authorList>
    </citation>
    <scope>NUCLEOTIDE SEQUENCE</scope>
    <source>
        <strain evidence="14">20211129_DDA</strain>
        <tissue evidence="14">Liver</tissue>
    </source>
</reference>
<comment type="caution">
    <text evidence="14">The sequence shown here is derived from an EMBL/GenBank/DDBJ whole genome shotgun (WGS) entry which is preliminary data.</text>
</comment>
<dbReference type="SMART" id="SM00109">
    <property type="entry name" value="C1"/>
    <property type="match status" value="1"/>
</dbReference>
<dbReference type="GO" id="GO:0008270">
    <property type="term" value="F:zinc ion binding"/>
    <property type="evidence" value="ECO:0007669"/>
    <property type="project" value="UniProtKB-KW"/>
</dbReference>
<evidence type="ECO:0000259" key="11">
    <source>
        <dbReference type="PROSITE" id="PS50003"/>
    </source>
</evidence>
<dbReference type="PROSITE" id="PS50010">
    <property type="entry name" value="DH_2"/>
    <property type="match status" value="1"/>
</dbReference>
<feature type="compositionally biased region" description="Polar residues" evidence="10">
    <location>
        <begin position="1469"/>
        <end position="1483"/>
    </location>
</feature>
<evidence type="ECO:0000256" key="9">
    <source>
        <dbReference type="SAM" id="Coils"/>
    </source>
</evidence>
<feature type="coiled-coil region" evidence="9">
    <location>
        <begin position="1213"/>
        <end position="1317"/>
    </location>
</feature>
<dbReference type="InterPro" id="IPR011993">
    <property type="entry name" value="PH-like_dom_sf"/>
</dbReference>
<evidence type="ECO:0000256" key="2">
    <source>
        <dbReference type="ARBA" id="ARBA00022490"/>
    </source>
</evidence>
<evidence type="ECO:0000259" key="13">
    <source>
        <dbReference type="PROSITE" id="PS50081"/>
    </source>
</evidence>
<dbReference type="Gene3D" id="2.30.29.30">
    <property type="entry name" value="Pleckstrin-homology domain (PH domain)/Phosphotyrosine-binding domain (PTB)"/>
    <property type="match status" value="1"/>
</dbReference>
<dbReference type="InterPro" id="IPR035899">
    <property type="entry name" value="DBL_dom_sf"/>
</dbReference>
<protein>
    <recommendedName>
        <fullName evidence="16">Rho guanine nucleotide exchange factor 18</fullName>
    </recommendedName>
</protein>
<evidence type="ECO:0000256" key="7">
    <source>
        <dbReference type="ARBA" id="ARBA00022833"/>
    </source>
</evidence>
<dbReference type="InterPro" id="IPR000219">
    <property type="entry name" value="DH_dom"/>
</dbReference>
<keyword evidence="2" id="KW-0963">Cytoplasm</keyword>
<feature type="region of interest" description="Disordered" evidence="10">
    <location>
        <begin position="479"/>
        <end position="506"/>
    </location>
</feature>
<dbReference type="FunFam" id="1.20.900.10:FF:000004">
    <property type="entry name" value="Rho guanine nucleotide exchange factor 2"/>
    <property type="match status" value="1"/>
</dbReference>
<keyword evidence="15" id="KW-1185">Reference proteome</keyword>
<dbReference type="SUPFAM" id="SSF50729">
    <property type="entry name" value="PH domain-like"/>
    <property type="match status" value="1"/>
</dbReference>
<dbReference type="PROSITE" id="PS50003">
    <property type="entry name" value="PH_DOMAIN"/>
    <property type="match status" value="1"/>
</dbReference>
<dbReference type="InterPro" id="IPR002219">
    <property type="entry name" value="PKC_DAG/PE"/>
</dbReference>
<dbReference type="InterPro" id="IPR041020">
    <property type="entry name" value="PH_16"/>
</dbReference>
<dbReference type="GO" id="GO:0005737">
    <property type="term" value="C:cytoplasm"/>
    <property type="evidence" value="ECO:0007669"/>
    <property type="project" value="UniProtKB-SubCell"/>
</dbReference>
<keyword evidence="3" id="KW-0597">Phosphoprotein</keyword>
<dbReference type="FunFam" id="2.30.29.30:FF:000021">
    <property type="entry name" value="Rho guanine nucleotide exchange factor 2"/>
    <property type="match status" value="1"/>
</dbReference>
<dbReference type="PROSITE" id="PS00479">
    <property type="entry name" value="ZF_DAG_PE_1"/>
    <property type="match status" value="1"/>
</dbReference>
<dbReference type="SUPFAM" id="SSF48065">
    <property type="entry name" value="DBL homology domain (DH-domain)"/>
    <property type="match status" value="1"/>
</dbReference>
<feature type="domain" description="DH" evidence="12">
    <location>
        <begin position="629"/>
        <end position="825"/>
    </location>
</feature>
<feature type="region of interest" description="Disordered" evidence="10">
    <location>
        <begin position="1422"/>
        <end position="1534"/>
    </location>
</feature>
<feature type="compositionally biased region" description="Polar residues" evidence="10">
    <location>
        <begin position="488"/>
        <end position="506"/>
    </location>
</feature>
<keyword evidence="5" id="KW-0479">Metal-binding</keyword>
<dbReference type="Pfam" id="PF17838">
    <property type="entry name" value="PH_16"/>
    <property type="match status" value="1"/>
</dbReference>
<dbReference type="CDD" id="cd00160">
    <property type="entry name" value="RhoGEF"/>
    <property type="match status" value="1"/>
</dbReference>
<feature type="compositionally biased region" description="Polar residues" evidence="10">
    <location>
        <begin position="1122"/>
        <end position="1135"/>
    </location>
</feature>
<dbReference type="SUPFAM" id="SSF57889">
    <property type="entry name" value="Cysteine-rich domain"/>
    <property type="match status" value="1"/>
</dbReference>
<keyword evidence="4" id="KW-0344">Guanine-nucleotide releasing factor</keyword>
<feature type="domain" description="Phorbol-ester/DAG-type" evidence="13">
    <location>
        <begin position="428"/>
        <end position="475"/>
    </location>
</feature>
<comment type="subcellular location">
    <subcellularLocation>
        <location evidence="1">Cytoplasm</location>
    </subcellularLocation>
</comment>
<dbReference type="SMART" id="SM00233">
    <property type="entry name" value="PH"/>
    <property type="match status" value="1"/>
</dbReference>
<evidence type="ECO:0000313" key="14">
    <source>
        <dbReference type="EMBL" id="KAJ1085558.1"/>
    </source>
</evidence>
<evidence type="ECO:0000256" key="3">
    <source>
        <dbReference type="ARBA" id="ARBA00022553"/>
    </source>
</evidence>
<keyword evidence="8 9" id="KW-0175">Coiled coil</keyword>
<dbReference type="PROSITE" id="PS50081">
    <property type="entry name" value="ZF_DAG_PE_2"/>
    <property type="match status" value="1"/>
</dbReference>
<dbReference type="InterPro" id="IPR001849">
    <property type="entry name" value="PH_domain"/>
</dbReference>
<feature type="domain" description="PH" evidence="11">
    <location>
        <begin position="865"/>
        <end position="966"/>
    </location>
</feature>
<organism evidence="14 15">
    <name type="scientific">Pleurodeles waltl</name>
    <name type="common">Iberian ribbed newt</name>
    <dbReference type="NCBI Taxonomy" id="8319"/>
    <lineage>
        <taxon>Eukaryota</taxon>
        <taxon>Metazoa</taxon>
        <taxon>Chordata</taxon>
        <taxon>Craniata</taxon>
        <taxon>Vertebrata</taxon>
        <taxon>Euteleostomi</taxon>
        <taxon>Amphibia</taxon>
        <taxon>Batrachia</taxon>
        <taxon>Caudata</taxon>
        <taxon>Salamandroidea</taxon>
        <taxon>Salamandridae</taxon>
        <taxon>Pleurodelinae</taxon>
        <taxon>Pleurodeles</taxon>
    </lineage>
</organism>
<feature type="compositionally biased region" description="Low complexity" evidence="10">
    <location>
        <begin position="1494"/>
        <end position="1506"/>
    </location>
</feature>
<name>A0AAV7LA38_PLEWA</name>
<feature type="compositionally biased region" description="Polar residues" evidence="10">
    <location>
        <begin position="1072"/>
        <end position="1083"/>
    </location>
</feature>
<dbReference type="Proteomes" id="UP001066276">
    <property type="component" value="Chromosome 12"/>
</dbReference>
<dbReference type="PANTHER" id="PTHR47440:SF1">
    <property type="entry name" value="RHO_RAC GUANINE NUCLEOTIDE EXCHANGE FACTOR 18"/>
    <property type="match status" value="1"/>
</dbReference>
<dbReference type="InterPro" id="IPR053089">
    <property type="entry name" value="Rho_GEF18"/>
</dbReference>
<keyword evidence="7" id="KW-0862">Zinc</keyword>
<evidence type="ECO:0000313" key="15">
    <source>
        <dbReference type="Proteomes" id="UP001066276"/>
    </source>
</evidence>
<dbReference type="Gene3D" id="3.30.60.20">
    <property type="match status" value="1"/>
</dbReference>
<dbReference type="GO" id="GO:0005085">
    <property type="term" value="F:guanyl-nucleotide exchange factor activity"/>
    <property type="evidence" value="ECO:0007669"/>
    <property type="project" value="UniProtKB-KW"/>
</dbReference>
<feature type="compositionally biased region" description="Basic and acidic residues" evidence="10">
    <location>
        <begin position="1371"/>
        <end position="1383"/>
    </location>
</feature>
<feature type="region of interest" description="Disordered" evidence="10">
    <location>
        <begin position="1072"/>
        <end position="1139"/>
    </location>
</feature>